<evidence type="ECO:0000256" key="6">
    <source>
        <dbReference type="ARBA" id="ARBA00022692"/>
    </source>
</evidence>
<comment type="subcellular location">
    <subcellularLocation>
        <location evidence="1">Membrane</location>
        <topology evidence="1">Multi-pass membrane protein</topology>
    </subcellularLocation>
</comment>
<name>A0A7Y9F4Q0_9ACTN</name>
<evidence type="ECO:0000256" key="7">
    <source>
        <dbReference type="ARBA" id="ARBA00022989"/>
    </source>
</evidence>
<keyword evidence="8" id="KW-0764">Sulfate transport</keyword>
<protein>
    <submittedName>
        <fullName evidence="11">CysZ protein</fullName>
    </submittedName>
</protein>
<keyword evidence="9 10" id="KW-0472">Membrane</keyword>
<dbReference type="RefSeq" id="WP_179617017.1">
    <property type="nucleotide sequence ID" value="NZ_CP059163.1"/>
</dbReference>
<dbReference type="InterPro" id="IPR059112">
    <property type="entry name" value="CysZ/EI24"/>
</dbReference>
<evidence type="ECO:0000256" key="4">
    <source>
        <dbReference type="ARBA" id="ARBA00022519"/>
    </source>
</evidence>
<feature type="transmembrane region" description="Helical" evidence="10">
    <location>
        <begin position="161"/>
        <end position="184"/>
    </location>
</feature>
<evidence type="ECO:0000256" key="10">
    <source>
        <dbReference type="SAM" id="Phobius"/>
    </source>
</evidence>
<dbReference type="EMBL" id="JACCBE010000001">
    <property type="protein sequence ID" value="NYD59595.1"/>
    <property type="molecule type" value="Genomic_DNA"/>
</dbReference>
<dbReference type="GO" id="GO:0000103">
    <property type="term" value="P:sulfate assimilation"/>
    <property type="evidence" value="ECO:0007669"/>
    <property type="project" value="TreeGrafter"/>
</dbReference>
<keyword evidence="2" id="KW-0813">Transport</keyword>
<comment type="caution">
    <text evidence="11">The sequence shown here is derived from an EMBL/GenBank/DDBJ whole genome shotgun (WGS) entry which is preliminary data.</text>
</comment>
<dbReference type="GO" id="GO:0005886">
    <property type="term" value="C:plasma membrane"/>
    <property type="evidence" value="ECO:0007669"/>
    <property type="project" value="TreeGrafter"/>
</dbReference>
<evidence type="ECO:0000256" key="9">
    <source>
        <dbReference type="ARBA" id="ARBA00023136"/>
    </source>
</evidence>
<keyword evidence="7 10" id="KW-1133">Transmembrane helix</keyword>
<keyword evidence="4" id="KW-0997">Cell inner membrane</keyword>
<dbReference type="Proteomes" id="UP000516957">
    <property type="component" value="Unassembled WGS sequence"/>
</dbReference>
<keyword evidence="5" id="KW-0028">Amino-acid biosynthesis</keyword>
<dbReference type="Pfam" id="PF07264">
    <property type="entry name" value="EI24"/>
    <property type="match status" value="1"/>
</dbReference>
<feature type="transmembrane region" description="Helical" evidence="10">
    <location>
        <begin position="136"/>
        <end position="155"/>
    </location>
</feature>
<reference evidence="11 12" key="1">
    <citation type="submission" date="2020-07" db="EMBL/GenBank/DDBJ databases">
        <title>Sequencing the genomes of 1000 actinobacteria strains.</title>
        <authorList>
            <person name="Klenk H.-P."/>
        </authorList>
    </citation>
    <scope>NUCLEOTIDE SEQUENCE [LARGE SCALE GENOMIC DNA]</scope>
    <source>
        <strain evidence="11 12">DSM 18965</strain>
    </source>
</reference>
<evidence type="ECO:0000313" key="12">
    <source>
        <dbReference type="Proteomes" id="UP000516957"/>
    </source>
</evidence>
<keyword evidence="3" id="KW-1003">Cell membrane</keyword>
<dbReference type="GO" id="GO:0009675">
    <property type="term" value="F:high-affinity sulfate:proton symporter activity"/>
    <property type="evidence" value="ECO:0007669"/>
    <property type="project" value="TreeGrafter"/>
</dbReference>
<evidence type="ECO:0000256" key="3">
    <source>
        <dbReference type="ARBA" id="ARBA00022475"/>
    </source>
</evidence>
<proteinExistence type="predicted"/>
<feature type="transmembrane region" description="Helical" evidence="10">
    <location>
        <begin position="25"/>
        <end position="53"/>
    </location>
</feature>
<dbReference type="PANTHER" id="PTHR37468">
    <property type="entry name" value="SULFATE TRANSPORTER CYSZ"/>
    <property type="match status" value="1"/>
</dbReference>
<organism evidence="11 12">
    <name type="scientific">Nocardioides marinisabuli</name>
    <dbReference type="NCBI Taxonomy" id="419476"/>
    <lineage>
        <taxon>Bacteria</taxon>
        <taxon>Bacillati</taxon>
        <taxon>Actinomycetota</taxon>
        <taxon>Actinomycetes</taxon>
        <taxon>Propionibacteriales</taxon>
        <taxon>Nocardioidaceae</taxon>
        <taxon>Nocardioides</taxon>
    </lineage>
</organism>
<evidence type="ECO:0000256" key="5">
    <source>
        <dbReference type="ARBA" id="ARBA00022605"/>
    </source>
</evidence>
<dbReference type="InterPro" id="IPR050480">
    <property type="entry name" value="CysZ-like"/>
</dbReference>
<keyword evidence="6 10" id="KW-0812">Transmembrane</keyword>
<evidence type="ECO:0000256" key="2">
    <source>
        <dbReference type="ARBA" id="ARBA00022448"/>
    </source>
</evidence>
<evidence type="ECO:0000256" key="8">
    <source>
        <dbReference type="ARBA" id="ARBA00023032"/>
    </source>
</evidence>
<feature type="transmembrane region" description="Helical" evidence="10">
    <location>
        <begin position="205"/>
        <end position="237"/>
    </location>
</feature>
<dbReference type="PANTHER" id="PTHR37468:SF1">
    <property type="entry name" value="SULFATE TRANSPORTER CYSZ"/>
    <property type="match status" value="1"/>
</dbReference>
<gene>
    <name evidence="11" type="ORF">BKA08_003833</name>
</gene>
<dbReference type="AlphaFoldDB" id="A0A7Y9F4Q0"/>
<feature type="transmembrane region" description="Helical" evidence="10">
    <location>
        <begin position="73"/>
        <end position="101"/>
    </location>
</feature>
<evidence type="ECO:0000256" key="1">
    <source>
        <dbReference type="ARBA" id="ARBA00004141"/>
    </source>
</evidence>
<evidence type="ECO:0000313" key="11">
    <source>
        <dbReference type="EMBL" id="NYD59595.1"/>
    </source>
</evidence>
<keyword evidence="12" id="KW-1185">Reference proteome</keyword>
<sequence length="255" mass="26257">MALLDGVAGAAYVGRGLATWRRRPGLMLLGAVPALLVLLVVLAALVALLVNLGDLVAWATPFADGWAEALRGLLRLGLGLLVLVGFLVLTSVTFTAATLAVGDPFYARIWRETEAWLGGPVPTSGLSAWRSVSDSLVLVALGLATALGVLLVGLLPVVGAVVGAVAGLAVSGWLLAGELLARPLEARGMDRVQRRDLLRGHRARVLGFGMATQACFLVPLGAVAVMPAAVVGATVLARDLLTRPTSPADPAQTSR</sequence>
<accession>A0A7Y9F4Q0</accession>
<dbReference type="GO" id="GO:0019344">
    <property type="term" value="P:cysteine biosynthetic process"/>
    <property type="evidence" value="ECO:0007669"/>
    <property type="project" value="TreeGrafter"/>
</dbReference>